<dbReference type="RefSeq" id="WP_328858881.1">
    <property type="nucleotide sequence ID" value="NZ_CP108021.1"/>
</dbReference>
<keyword evidence="1" id="KW-0472">Membrane</keyword>
<dbReference type="NCBIfam" id="TIGR00996">
    <property type="entry name" value="Mtu_fam_mce"/>
    <property type="match status" value="1"/>
</dbReference>
<dbReference type="AlphaFoldDB" id="A0AAU4K7K1"/>
<keyword evidence="1" id="KW-1133">Transmembrane helix</keyword>
<proteinExistence type="predicted"/>
<dbReference type="InterPro" id="IPR024516">
    <property type="entry name" value="Mce_C"/>
</dbReference>
<evidence type="ECO:0000256" key="1">
    <source>
        <dbReference type="SAM" id="Phobius"/>
    </source>
</evidence>
<dbReference type="EMBL" id="CP108021">
    <property type="protein sequence ID" value="WUM21919.1"/>
    <property type="molecule type" value="Genomic_DNA"/>
</dbReference>
<name>A0AAU4K7K1_9NOCA</name>
<dbReference type="KEGG" id="whr:OG579_09195"/>
<dbReference type="PANTHER" id="PTHR33371">
    <property type="entry name" value="INTERMEMBRANE PHOSPHOLIPID TRANSPORT SYSTEM BINDING PROTEIN MLAD-RELATED"/>
    <property type="match status" value="1"/>
</dbReference>
<accession>A0AAU4K7K1</accession>
<gene>
    <name evidence="4" type="ORF">OG579_09195</name>
</gene>
<dbReference type="Proteomes" id="UP001432128">
    <property type="component" value="Chromosome"/>
</dbReference>
<evidence type="ECO:0000259" key="3">
    <source>
        <dbReference type="Pfam" id="PF11887"/>
    </source>
</evidence>
<keyword evidence="5" id="KW-1185">Reference proteome</keyword>
<dbReference type="GO" id="GO:0005576">
    <property type="term" value="C:extracellular region"/>
    <property type="evidence" value="ECO:0007669"/>
    <property type="project" value="TreeGrafter"/>
</dbReference>
<keyword evidence="1" id="KW-0812">Transmembrane</keyword>
<sequence length="423" mass="44719">MSRFLPGRRLWQIAIALLIIIVLALAGYIGYQKAFYKSYTAYFTEVNNLYPGDPVKVLGVDVGTVGSVTPRSGDVKVRFDVDRDVDVPRTVSAVIVAPSLVTGRFIQLSPVYAGGPQLATGSDIPMNRTAVPVEWDDIKRELTQLTTAVGPQGADEGSVARLVNTADANLEGNGTAIRGSVAQLSDLASTLANSRGDLFASIRNLQTLTDALSKSHEDLVQFNGRIASVSQVLADNTANLDGALTNLDSALTDLKSFIDTNGQKLSESVGRLSNATSILAQKDEQIRGLLHSAPTQLSNFYNIYNPLTGSLSGVFGLGQFGNLVDLLCGTLAGNDRPGTSQADVTKCVDVLGPILSSISINYPPALVNPVTGINARPNQIQYQNSSVKARAQQGIVQQDAATRRSYGGNVGLANLLVPFGGQG</sequence>
<dbReference type="InterPro" id="IPR005693">
    <property type="entry name" value="Mce"/>
</dbReference>
<dbReference type="InterPro" id="IPR052336">
    <property type="entry name" value="MlaD_Phospholipid_Transporter"/>
</dbReference>
<feature type="transmembrane region" description="Helical" evidence="1">
    <location>
        <begin position="12"/>
        <end position="31"/>
    </location>
</feature>
<evidence type="ECO:0000313" key="5">
    <source>
        <dbReference type="Proteomes" id="UP001432128"/>
    </source>
</evidence>
<dbReference type="Pfam" id="PF11887">
    <property type="entry name" value="Mce4_CUP1"/>
    <property type="match status" value="1"/>
</dbReference>
<dbReference type="Pfam" id="PF02470">
    <property type="entry name" value="MlaD"/>
    <property type="match status" value="1"/>
</dbReference>
<feature type="domain" description="Mce/MlaD" evidence="2">
    <location>
        <begin position="37"/>
        <end position="110"/>
    </location>
</feature>
<evidence type="ECO:0000313" key="4">
    <source>
        <dbReference type="EMBL" id="WUM21919.1"/>
    </source>
</evidence>
<feature type="domain" description="Mammalian cell entry C-terminal" evidence="3">
    <location>
        <begin position="117"/>
        <end position="293"/>
    </location>
</feature>
<evidence type="ECO:0000259" key="2">
    <source>
        <dbReference type="Pfam" id="PF02470"/>
    </source>
</evidence>
<organism evidence="4 5">
    <name type="scientific">Williamsia herbipolensis</name>
    <dbReference type="NCBI Taxonomy" id="1603258"/>
    <lineage>
        <taxon>Bacteria</taxon>
        <taxon>Bacillati</taxon>
        <taxon>Actinomycetota</taxon>
        <taxon>Actinomycetes</taxon>
        <taxon>Mycobacteriales</taxon>
        <taxon>Nocardiaceae</taxon>
        <taxon>Williamsia</taxon>
    </lineage>
</organism>
<dbReference type="InterPro" id="IPR003399">
    <property type="entry name" value="Mce/MlaD"/>
</dbReference>
<dbReference type="PANTHER" id="PTHR33371:SF4">
    <property type="entry name" value="INTERMEMBRANE PHOSPHOLIPID TRANSPORT SYSTEM BINDING PROTEIN MLAD"/>
    <property type="match status" value="1"/>
</dbReference>
<protein>
    <submittedName>
        <fullName evidence="4">MCE family protein</fullName>
    </submittedName>
</protein>
<reference evidence="4 5" key="1">
    <citation type="submission" date="2022-10" db="EMBL/GenBank/DDBJ databases">
        <title>The complete genomes of actinobacterial strains from the NBC collection.</title>
        <authorList>
            <person name="Joergensen T.S."/>
            <person name="Alvarez Arevalo M."/>
            <person name="Sterndorff E.B."/>
            <person name="Faurdal D."/>
            <person name="Vuksanovic O."/>
            <person name="Mourched A.-S."/>
            <person name="Charusanti P."/>
            <person name="Shaw S."/>
            <person name="Blin K."/>
            <person name="Weber T."/>
        </authorList>
    </citation>
    <scope>NUCLEOTIDE SEQUENCE [LARGE SCALE GENOMIC DNA]</scope>
    <source>
        <strain evidence="4 5">NBC_00319</strain>
    </source>
</reference>